<name>L0A762_DEIPD</name>
<evidence type="ECO:0000313" key="2">
    <source>
        <dbReference type="EMBL" id="AFZ69289.1"/>
    </source>
</evidence>
<feature type="transmembrane region" description="Helical" evidence="1">
    <location>
        <begin position="95"/>
        <end position="114"/>
    </location>
</feature>
<reference evidence="3" key="1">
    <citation type="submission" date="2012-03" db="EMBL/GenBank/DDBJ databases">
        <title>Complete sequence of plasmid 1 of Deinococcus peraridilitoris DSM 19664.</title>
        <authorList>
            <person name="Lucas S."/>
            <person name="Copeland A."/>
            <person name="Lapidus A."/>
            <person name="Glavina del Rio T."/>
            <person name="Dalin E."/>
            <person name="Tice H."/>
            <person name="Bruce D."/>
            <person name="Goodwin L."/>
            <person name="Pitluck S."/>
            <person name="Peters L."/>
            <person name="Mikhailova N."/>
            <person name="Lu M."/>
            <person name="Kyrpides N."/>
            <person name="Mavromatis K."/>
            <person name="Ivanova N."/>
            <person name="Brettin T."/>
            <person name="Detter J.C."/>
            <person name="Han C."/>
            <person name="Larimer F."/>
            <person name="Land M."/>
            <person name="Hauser L."/>
            <person name="Markowitz V."/>
            <person name="Cheng J.-F."/>
            <person name="Hugenholtz P."/>
            <person name="Woyke T."/>
            <person name="Wu D."/>
            <person name="Pukall R."/>
            <person name="Steenblock K."/>
            <person name="Brambilla E."/>
            <person name="Klenk H.-P."/>
            <person name="Eisen J.A."/>
        </authorList>
    </citation>
    <scope>NUCLEOTIDE SEQUENCE [LARGE SCALE GENOMIC DNA]</scope>
    <source>
        <strain evidence="3">DSM 19664 / LMG 22246 / CIP 109416 / KR-200</strain>
        <plasmid evidence="3">Plasmid pDEIPE01</plasmid>
    </source>
</reference>
<keyword evidence="3" id="KW-1185">Reference proteome</keyword>
<keyword evidence="2" id="KW-0614">Plasmid</keyword>
<dbReference type="RefSeq" id="WP_015231191.1">
    <property type="nucleotide sequence ID" value="NC_019789.1"/>
</dbReference>
<dbReference type="HOGENOM" id="CLU_142280_0_0_0"/>
<dbReference type="EMBL" id="CP003383">
    <property type="protein sequence ID" value="AFZ69289.1"/>
    <property type="molecule type" value="Genomic_DNA"/>
</dbReference>
<keyword evidence="1" id="KW-0472">Membrane</keyword>
<dbReference type="Proteomes" id="UP000010467">
    <property type="component" value="Plasmid pDEIPE01"/>
</dbReference>
<dbReference type="InterPro" id="IPR046739">
    <property type="entry name" value="DUF6789"/>
</dbReference>
<accession>L0A762</accession>
<keyword evidence="1" id="KW-0812">Transmembrane</keyword>
<geneLocation type="plasmid" evidence="2 3">
    <name>pDEIPE01</name>
</geneLocation>
<proteinExistence type="predicted"/>
<dbReference type="Pfam" id="PF20587">
    <property type="entry name" value="DUF6789"/>
    <property type="match status" value="1"/>
</dbReference>
<evidence type="ECO:0008006" key="4">
    <source>
        <dbReference type="Google" id="ProtNLM"/>
    </source>
</evidence>
<keyword evidence="1" id="KW-1133">Transmembrane helix</keyword>
<evidence type="ECO:0000256" key="1">
    <source>
        <dbReference type="SAM" id="Phobius"/>
    </source>
</evidence>
<dbReference type="AlphaFoldDB" id="L0A762"/>
<dbReference type="KEGG" id="dpd:Deipe_3874"/>
<dbReference type="OrthoDB" id="1629003at2"/>
<evidence type="ECO:0000313" key="3">
    <source>
        <dbReference type="Proteomes" id="UP000010467"/>
    </source>
</evidence>
<organism evidence="2 3">
    <name type="scientific">Deinococcus peraridilitoris (strain DSM 19664 / LMG 22246 / CIP 109416 / KR-200)</name>
    <dbReference type="NCBI Taxonomy" id="937777"/>
    <lineage>
        <taxon>Bacteria</taxon>
        <taxon>Thermotogati</taxon>
        <taxon>Deinococcota</taxon>
        <taxon>Deinococci</taxon>
        <taxon>Deinococcales</taxon>
        <taxon>Deinococcaceae</taxon>
        <taxon>Deinococcus</taxon>
    </lineage>
</organism>
<sequence>MNVTAGIARGALAGAAGTVVMTMLMRVVGPKVAPKEMRPDEFVPKKVVEWMERQAGRPDALNENQELKASYGVHFGYGSSIGALYGSLRNRLPGLPAPLAGALFGLAVWGVNFEGVMPATGMDKAATQKPPRKWPMPIIAHLVYGVVSALAYERPDRASHMVAGKVKRG</sequence>
<gene>
    <name evidence="2" type="ordered locus">Deipe_3874</name>
</gene>
<protein>
    <recommendedName>
        <fullName evidence="4">Periplasmic/secreted protein</fullName>
    </recommendedName>
</protein>
<feature type="transmembrane region" description="Helical" evidence="1">
    <location>
        <begin position="6"/>
        <end position="28"/>
    </location>
</feature>
<dbReference type="PATRIC" id="fig|937777.3.peg.3886"/>